<dbReference type="PANTHER" id="PTHR43046">
    <property type="entry name" value="GDP-MANNOSE MANNOSYL HYDROLASE"/>
    <property type="match status" value="1"/>
</dbReference>
<evidence type="ECO:0000259" key="3">
    <source>
        <dbReference type="PROSITE" id="PS51462"/>
    </source>
</evidence>
<dbReference type="RefSeq" id="WP_087132495.1">
    <property type="nucleotide sequence ID" value="NZ_FUKO01000030.1"/>
</dbReference>
<keyword evidence="2" id="KW-0378">Hydrolase</keyword>
<dbReference type="Pfam" id="PF00293">
    <property type="entry name" value="NUDIX"/>
    <property type="match status" value="1"/>
</dbReference>
<gene>
    <name evidence="4" type="ORF">FM104_12160</name>
</gene>
<feature type="domain" description="Nudix hydrolase" evidence="3">
    <location>
        <begin position="20"/>
        <end position="154"/>
    </location>
</feature>
<protein>
    <submittedName>
        <fullName evidence="4">Putative MutT-family protein</fullName>
    </submittedName>
</protein>
<proteinExistence type="predicted"/>
<organism evidence="4 5">
    <name type="scientific">Microbacterium esteraromaticum</name>
    <dbReference type="NCBI Taxonomy" id="57043"/>
    <lineage>
        <taxon>Bacteria</taxon>
        <taxon>Bacillati</taxon>
        <taxon>Actinomycetota</taxon>
        <taxon>Actinomycetes</taxon>
        <taxon>Micrococcales</taxon>
        <taxon>Microbacteriaceae</taxon>
        <taxon>Microbacterium</taxon>
    </lineage>
</organism>
<evidence type="ECO:0000313" key="5">
    <source>
        <dbReference type="Proteomes" id="UP000196320"/>
    </source>
</evidence>
<dbReference type="InterPro" id="IPR000086">
    <property type="entry name" value="NUDIX_hydrolase_dom"/>
</dbReference>
<accession>A0A1R4KE72</accession>
<evidence type="ECO:0000256" key="2">
    <source>
        <dbReference type="ARBA" id="ARBA00022801"/>
    </source>
</evidence>
<dbReference type="SUPFAM" id="SSF55811">
    <property type="entry name" value="Nudix"/>
    <property type="match status" value="1"/>
</dbReference>
<keyword evidence="5" id="KW-1185">Reference proteome</keyword>
<dbReference type="Gene3D" id="3.90.79.10">
    <property type="entry name" value="Nucleoside Triphosphate Pyrophosphohydrolase"/>
    <property type="match status" value="1"/>
</dbReference>
<dbReference type="PANTHER" id="PTHR43046:SF14">
    <property type="entry name" value="MUTT_NUDIX FAMILY PROTEIN"/>
    <property type="match status" value="1"/>
</dbReference>
<evidence type="ECO:0000313" key="4">
    <source>
        <dbReference type="EMBL" id="SJN42671.1"/>
    </source>
</evidence>
<sequence>MNERAQTVSDSGAPAPHTFALIPAAYVYLRSAQGVLLQLRQNTGYMDGCWAAGAAGHIERGETAVQAAIRELREELGVTVEPAALHWVAVMQRTDGTENPREQRVDWFFTCDEWRGEPTIAEPQKCGGLAWHPLDDLPQEMPPHERRALEAVDAGGSTALLSFGPA</sequence>
<name>A0A1R4KE72_9MICO</name>
<dbReference type="CDD" id="cd04683">
    <property type="entry name" value="NUDIX_Hydrolase"/>
    <property type="match status" value="1"/>
</dbReference>
<dbReference type="GO" id="GO:0016787">
    <property type="term" value="F:hydrolase activity"/>
    <property type="evidence" value="ECO:0007669"/>
    <property type="project" value="UniProtKB-KW"/>
</dbReference>
<dbReference type="EMBL" id="FUKO01000030">
    <property type="protein sequence ID" value="SJN42671.1"/>
    <property type="molecule type" value="Genomic_DNA"/>
</dbReference>
<dbReference type="Proteomes" id="UP000196320">
    <property type="component" value="Unassembled WGS sequence"/>
</dbReference>
<comment type="cofactor">
    <cofactor evidence="1">
        <name>Mg(2+)</name>
        <dbReference type="ChEBI" id="CHEBI:18420"/>
    </cofactor>
</comment>
<dbReference type="OrthoDB" id="21342at2"/>
<dbReference type="InterPro" id="IPR015797">
    <property type="entry name" value="NUDIX_hydrolase-like_dom_sf"/>
</dbReference>
<dbReference type="InterPro" id="IPR020084">
    <property type="entry name" value="NUDIX_hydrolase_CS"/>
</dbReference>
<dbReference type="PROSITE" id="PS00893">
    <property type="entry name" value="NUDIX_BOX"/>
    <property type="match status" value="1"/>
</dbReference>
<reference evidence="4 5" key="1">
    <citation type="submission" date="2017-02" db="EMBL/GenBank/DDBJ databases">
        <authorList>
            <person name="Peterson S.W."/>
        </authorList>
    </citation>
    <scope>NUCLEOTIDE SEQUENCE [LARGE SCALE GENOMIC DNA]</scope>
    <source>
        <strain evidence="4 5">B Mb 05.01</strain>
    </source>
</reference>
<dbReference type="PROSITE" id="PS51462">
    <property type="entry name" value="NUDIX"/>
    <property type="match status" value="1"/>
</dbReference>
<dbReference type="AlphaFoldDB" id="A0A1R4KE72"/>
<evidence type="ECO:0000256" key="1">
    <source>
        <dbReference type="ARBA" id="ARBA00001946"/>
    </source>
</evidence>